<dbReference type="AlphaFoldDB" id="A0A315ZSN8"/>
<dbReference type="InterPro" id="IPR023631">
    <property type="entry name" value="Amidase_dom"/>
</dbReference>
<comment type="similarity">
    <text evidence="1">Belongs to the amidase family.</text>
</comment>
<dbReference type="GO" id="GO:0003824">
    <property type="term" value="F:catalytic activity"/>
    <property type="evidence" value="ECO:0007669"/>
    <property type="project" value="InterPro"/>
</dbReference>
<name>A0A315ZSN8_9ACTN</name>
<evidence type="ECO:0000259" key="2">
    <source>
        <dbReference type="Pfam" id="PF01425"/>
    </source>
</evidence>
<sequence>MRPTTTATELASEIRARRTSPVEAAQYYLDRIDRLDGPVNAIVWRDDERTLQEARAAERLLMTGGDLPPFLGVPIPVKELTNAAGQPNTLGSLGTSTEPRTHDDLVIAALRRAGGVLMGRSNTPEMGPMSVSDNRRFGRTANPWHLGRTAGGSSGGAAAAVAAGLAPAAQASDGGGSIRMPSSCCGTVGLKPSRGRVPAFVAAWDHGVVDGMITRSVLDAAALLDVISTPDPLSWYNAPALQRPLAEEVGRDPGRLRVGLLLEAPNGVPVDAESIAAAQRLAEELEHLGHHVFPAKLDGYSPVALREYLDVIVNAWVLATPYVDETLAEPYLQYRRDRGRQRSAGDYAVADARLQYETRAVNAQWGRDWDVLLTPTMATVAPPIGTVLEEANATPDGPRVTENQMIAFTAFANIAGLPAISLPVHRTGDGVPVGAQLIGGPFDEATLVRLASQVEPAFAWTEALPPGFD</sequence>
<proteinExistence type="inferred from homology"/>
<dbReference type="EMBL" id="QGDQ01000031">
    <property type="protein sequence ID" value="PWJ48292.1"/>
    <property type="molecule type" value="Genomic_DNA"/>
</dbReference>
<dbReference type="PANTHER" id="PTHR11895">
    <property type="entry name" value="TRANSAMIDASE"/>
    <property type="match status" value="1"/>
</dbReference>
<dbReference type="Pfam" id="PF01425">
    <property type="entry name" value="Amidase"/>
    <property type="match status" value="1"/>
</dbReference>
<gene>
    <name evidence="3" type="ORF">BXY45_13116</name>
</gene>
<reference evidence="3 4" key="1">
    <citation type="submission" date="2018-03" db="EMBL/GenBank/DDBJ databases">
        <title>Genomic Encyclopedia of Archaeal and Bacterial Type Strains, Phase II (KMG-II): from individual species to whole genera.</title>
        <authorList>
            <person name="Goeker M."/>
        </authorList>
    </citation>
    <scope>NUCLEOTIDE SEQUENCE [LARGE SCALE GENOMIC DNA]</scope>
    <source>
        <strain evidence="3 4">DSM 44889</strain>
    </source>
</reference>
<dbReference type="PROSITE" id="PS00571">
    <property type="entry name" value="AMIDASES"/>
    <property type="match status" value="1"/>
</dbReference>
<evidence type="ECO:0000313" key="4">
    <source>
        <dbReference type="Proteomes" id="UP000245469"/>
    </source>
</evidence>
<dbReference type="InterPro" id="IPR020556">
    <property type="entry name" value="Amidase_CS"/>
</dbReference>
<keyword evidence="4" id="KW-1185">Reference proteome</keyword>
<dbReference type="RefSeq" id="WP_109776082.1">
    <property type="nucleotide sequence ID" value="NZ_QGDQ01000031.1"/>
</dbReference>
<dbReference type="PANTHER" id="PTHR11895:SF7">
    <property type="entry name" value="GLUTAMYL-TRNA(GLN) AMIDOTRANSFERASE SUBUNIT A, MITOCHONDRIAL"/>
    <property type="match status" value="1"/>
</dbReference>
<evidence type="ECO:0000313" key="3">
    <source>
        <dbReference type="EMBL" id="PWJ48292.1"/>
    </source>
</evidence>
<dbReference type="Gene3D" id="3.90.1300.10">
    <property type="entry name" value="Amidase signature (AS) domain"/>
    <property type="match status" value="1"/>
</dbReference>
<feature type="domain" description="Amidase" evidence="2">
    <location>
        <begin position="24"/>
        <end position="447"/>
    </location>
</feature>
<organism evidence="3 4">
    <name type="scientific">Quadrisphaera granulorum</name>
    <dbReference type="NCBI Taxonomy" id="317664"/>
    <lineage>
        <taxon>Bacteria</taxon>
        <taxon>Bacillati</taxon>
        <taxon>Actinomycetota</taxon>
        <taxon>Actinomycetes</taxon>
        <taxon>Kineosporiales</taxon>
        <taxon>Kineosporiaceae</taxon>
        <taxon>Quadrisphaera</taxon>
    </lineage>
</organism>
<evidence type="ECO:0000256" key="1">
    <source>
        <dbReference type="ARBA" id="ARBA00009199"/>
    </source>
</evidence>
<dbReference type="InterPro" id="IPR036928">
    <property type="entry name" value="AS_sf"/>
</dbReference>
<protein>
    <submittedName>
        <fullName evidence="3">Amidase</fullName>
    </submittedName>
</protein>
<accession>A0A315ZSN8</accession>
<comment type="caution">
    <text evidence="3">The sequence shown here is derived from an EMBL/GenBank/DDBJ whole genome shotgun (WGS) entry which is preliminary data.</text>
</comment>
<dbReference type="InterPro" id="IPR000120">
    <property type="entry name" value="Amidase"/>
</dbReference>
<dbReference type="SUPFAM" id="SSF75304">
    <property type="entry name" value="Amidase signature (AS) enzymes"/>
    <property type="match status" value="1"/>
</dbReference>
<dbReference type="Proteomes" id="UP000245469">
    <property type="component" value="Unassembled WGS sequence"/>
</dbReference>
<dbReference type="OrthoDB" id="5175573at2"/>